<feature type="domain" description="PDZ" evidence="2">
    <location>
        <begin position="662"/>
        <end position="736"/>
    </location>
</feature>
<sequence>MRLFRGRKDDVPMEPTCYKTVKALPAIILEDDQGPAEMKRRLSTWGRKMGKKLEVLRRSDSKDSLNSVTSRGSVSRKLPWRLVRSPSTSSQIKITDGCNSTPTKSSSDADRSSLKNFFHRIGSTSILHPSHQDTQPHPRKLDSPMYRSLSTSQLVSSSYVKGDDPADFIEREKDTACSYEENLHTIPTSTPSSYVPTKTVSCDNITAIDSKVDSSTLTPAARKSSFPYAFLRSKLSVLPEENGGSVLKNFNSHSSKYSRSPSLCCRFEYKRSSSYVSSNESGYDSDSARVSEKSEISENGGHQLNSSSDGDCASLVAHSTSDNNDNDSDFVDGVADFEFDRVDTCKLLDLSGIYPLDNRLESDSLTNAQPADHSKLLNTPSMNLFYKKNEYLKNRQEEGGSKPKFTRHMFIKNSTRRELCRYMKNNLSKSYEQDLSSLPSSVNDEDTQHHRYKLIRLVKNKVDEDLGVYLTMKIHHSMTKTGNDGREQTVREARYVVVKLEPGKIAEKDGRIHLLDEVVNVNGRMLRGITDLFEVQSILNRSVPKESGTGYYVDIMISRDMNSSSSSSSLSSSSDSKTVASDVDCSTFNGVSSDNSTPTCILLNTSALSESNNRCSLDIERNNRSNKYLQHQREKRNSLSLDLRRPELDDSSLDCASPCVMSITFRKGVGHKSLGFSIVGGKDSPRGEMGIFVKTIFSSGQAAESGSLLEGDEILSVNDENLAGLSHSEAIQVFKRVRNGQIRLKIARRRNQNDK</sequence>
<evidence type="ECO:0000256" key="1">
    <source>
        <dbReference type="SAM" id="MobiDB-lite"/>
    </source>
</evidence>
<dbReference type="Gene3D" id="2.30.42.10">
    <property type="match status" value="2"/>
</dbReference>
<feature type="compositionally biased region" description="Basic and acidic residues" evidence="1">
    <location>
        <begin position="286"/>
        <end position="296"/>
    </location>
</feature>
<dbReference type="InterPro" id="IPR055287">
    <property type="entry name" value="IL-16-like"/>
</dbReference>
<evidence type="ECO:0000259" key="2">
    <source>
        <dbReference type="PROSITE" id="PS50106"/>
    </source>
</evidence>
<dbReference type="SUPFAM" id="SSF50156">
    <property type="entry name" value="PDZ domain-like"/>
    <property type="match status" value="2"/>
</dbReference>
<name>A0AAN9TVS8_9HEMI</name>
<feature type="compositionally biased region" description="Polar residues" evidence="1">
    <location>
        <begin position="300"/>
        <end position="309"/>
    </location>
</feature>
<organism evidence="3 4">
    <name type="scientific">Parthenolecanium corni</name>
    <dbReference type="NCBI Taxonomy" id="536013"/>
    <lineage>
        <taxon>Eukaryota</taxon>
        <taxon>Metazoa</taxon>
        <taxon>Ecdysozoa</taxon>
        <taxon>Arthropoda</taxon>
        <taxon>Hexapoda</taxon>
        <taxon>Insecta</taxon>
        <taxon>Pterygota</taxon>
        <taxon>Neoptera</taxon>
        <taxon>Paraneoptera</taxon>
        <taxon>Hemiptera</taxon>
        <taxon>Sternorrhyncha</taxon>
        <taxon>Coccoidea</taxon>
        <taxon>Coccidae</taxon>
        <taxon>Parthenolecanium</taxon>
    </lineage>
</organism>
<dbReference type="InterPro" id="IPR036034">
    <property type="entry name" value="PDZ_sf"/>
</dbReference>
<dbReference type="EMBL" id="JBBCAQ010000003">
    <property type="protein sequence ID" value="KAK7604677.1"/>
    <property type="molecule type" value="Genomic_DNA"/>
</dbReference>
<feature type="compositionally biased region" description="Polar residues" evidence="1">
    <location>
        <begin position="91"/>
        <end position="106"/>
    </location>
</feature>
<reference evidence="3 4" key="1">
    <citation type="submission" date="2024-03" db="EMBL/GenBank/DDBJ databases">
        <title>Adaptation during the transition from Ophiocordyceps entomopathogen to insect associate is accompanied by gene loss and intensified selection.</title>
        <authorList>
            <person name="Ward C.M."/>
            <person name="Onetto C.A."/>
            <person name="Borneman A.R."/>
        </authorList>
    </citation>
    <scope>NUCLEOTIDE SEQUENCE [LARGE SCALE GENOMIC DNA]</scope>
    <source>
        <strain evidence="3">AWRI1</strain>
        <tissue evidence="3">Single Adult Female</tissue>
    </source>
</reference>
<dbReference type="Pfam" id="PF00595">
    <property type="entry name" value="PDZ"/>
    <property type="match status" value="1"/>
</dbReference>
<feature type="region of interest" description="Disordered" evidence="1">
    <location>
        <begin position="276"/>
        <end position="327"/>
    </location>
</feature>
<gene>
    <name evidence="3" type="ORF">V9T40_005863</name>
</gene>
<dbReference type="GO" id="GO:0050930">
    <property type="term" value="P:induction of positive chemotaxis"/>
    <property type="evidence" value="ECO:0007669"/>
    <property type="project" value="InterPro"/>
</dbReference>
<proteinExistence type="predicted"/>
<feature type="domain" description="PDZ" evidence="2">
    <location>
        <begin position="454"/>
        <end position="530"/>
    </location>
</feature>
<dbReference type="Proteomes" id="UP001367676">
    <property type="component" value="Unassembled WGS sequence"/>
</dbReference>
<dbReference type="CDD" id="cd00136">
    <property type="entry name" value="PDZ_canonical"/>
    <property type="match status" value="1"/>
</dbReference>
<dbReference type="SMART" id="SM00228">
    <property type="entry name" value="PDZ"/>
    <property type="match status" value="2"/>
</dbReference>
<dbReference type="PANTHER" id="PTHR48484">
    <property type="entry name" value="PRO-INTERLEUKIN-16"/>
    <property type="match status" value="1"/>
</dbReference>
<dbReference type="PANTHER" id="PTHR48484:SF2">
    <property type="entry name" value="PRO-INTERLEUKIN-16"/>
    <property type="match status" value="1"/>
</dbReference>
<accession>A0AAN9TVS8</accession>
<feature type="region of interest" description="Disordered" evidence="1">
    <location>
        <begin position="91"/>
        <end position="111"/>
    </location>
</feature>
<protein>
    <recommendedName>
        <fullName evidence="2">PDZ domain-containing protein</fullName>
    </recommendedName>
</protein>
<dbReference type="PROSITE" id="PS50106">
    <property type="entry name" value="PDZ"/>
    <property type="match status" value="2"/>
</dbReference>
<evidence type="ECO:0000313" key="4">
    <source>
        <dbReference type="Proteomes" id="UP001367676"/>
    </source>
</evidence>
<feature type="compositionally biased region" description="Low complexity" evidence="1">
    <location>
        <begin position="276"/>
        <end position="285"/>
    </location>
</feature>
<dbReference type="InterPro" id="IPR001478">
    <property type="entry name" value="PDZ"/>
</dbReference>
<keyword evidence="4" id="KW-1185">Reference proteome</keyword>
<dbReference type="GO" id="GO:0005125">
    <property type="term" value="F:cytokine activity"/>
    <property type="evidence" value="ECO:0007669"/>
    <property type="project" value="InterPro"/>
</dbReference>
<dbReference type="AlphaFoldDB" id="A0AAN9TVS8"/>
<dbReference type="CDD" id="cd06759">
    <property type="entry name" value="PDZ3_PDZD2-PDZ1_hPro-IL-16-like"/>
    <property type="match status" value="1"/>
</dbReference>
<evidence type="ECO:0000313" key="3">
    <source>
        <dbReference type="EMBL" id="KAK7604677.1"/>
    </source>
</evidence>
<comment type="caution">
    <text evidence="3">The sequence shown here is derived from an EMBL/GenBank/DDBJ whole genome shotgun (WGS) entry which is preliminary data.</text>
</comment>